<dbReference type="AlphaFoldDB" id="A0A0C2YCX8"/>
<dbReference type="Gene3D" id="3.30.559.30">
    <property type="entry name" value="Nonribosomal peptide synthetase, condensation domain"/>
    <property type="match status" value="1"/>
</dbReference>
<proteinExistence type="predicted"/>
<keyword evidence="3" id="KW-1185">Reference proteome</keyword>
<evidence type="ECO:0000313" key="2">
    <source>
        <dbReference type="EMBL" id="KIM47643.1"/>
    </source>
</evidence>
<reference evidence="2 3" key="1">
    <citation type="submission" date="2014-04" db="EMBL/GenBank/DDBJ databases">
        <authorList>
            <consortium name="DOE Joint Genome Institute"/>
            <person name="Kuo A."/>
            <person name="Gay G."/>
            <person name="Dore J."/>
            <person name="Kohler A."/>
            <person name="Nagy L.G."/>
            <person name="Floudas D."/>
            <person name="Copeland A."/>
            <person name="Barry K.W."/>
            <person name="Cichocki N."/>
            <person name="Veneault-Fourrey C."/>
            <person name="LaButti K."/>
            <person name="Lindquist E.A."/>
            <person name="Lipzen A."/>
            <person name="Lundell T."/>
            <person name="Morin E."/>
            <person name="Murat C."/>
            <person name="Sun H."/>
            <person name="Tunlid A."/>
            <person name="Henrissat B."/>
            <person name="Grigoriev I.V."/>
            <person name="Hibbett D.S."/>
            <person name="Martin F."/>
            <person name="Nordberg H.P."/>
            <person name="Cantor M.N."/>
            <person name="Hua S.X."/>
        </authorList>
    </citation>
    <scope>NUCLEOTIDE SEQUENCE [LARGE SCALE GENOMIC DNA]</scope>
    <source>
        <strain evidence="3">h7</strain>
    </source>
</reference>
<dbReference type="EMBL" id="KN831769">
    <property type="protein sequence ID" value="KIM47643.1"/>
    <property type="molecule type" value="Genomic_DNA"/>
</dbReference>
<dbReference type="PANTHER" id="PTHR28037:SF1">
    <property type="entry name" value="ALCOHOL O-ACETYLTRANSFERASE 1-RELATED"/>
    <property type="match status" value="1"/>
</dbReference>
<dbReference type="Gene3D" id="3.30.559.10">
    <property type="entry name" value="Chloramphenicol acetyltransferase-like domain"/>
    <property type="match status" value="1"/>
</dbReference>
<dbReference type="InterPro" id="IPR023213">
    <property type="entry name" value="CAT-like_dom_sf"/>
</dbReference>
<dbReference type="Proteomes" id="UP000053424">
    <property type="component" value="Unassembled WGS sequence"/>
</dbReference>
<feature type="compositionally biased region" description="Polar residues" evidence="1">
    <location>
        <begin position="30"/>
        <end position="42"/>
    </location>
</feature>
<protein>
    <recommendedName>
        <fullName evidence="4">Alcohol acetyltransferase</fullName>
    </recommendedName>
</protein>
<feature type="region of interest" description="Disordered" evidence="1">
    <location>
        <begin position="20"/>
        <end position="43"/>
    </location>
</feature>
<evidence type="ECO:0000313" key="3">
    <source>
        <dbReference type="Proteomes" id="UP000053424"/>
    </source>
</evidence>
<dbReference type="InterPro" id="IPR052058">
    <property type="entry name" value="Alcohol_O-acetyltransferase"/>
</dbReference>
<gene>
    <name evidence="2" type="ORF">M413DRAFT_439312</name>
</gene>
<dbReference type="PANTHER" id="PTHR28037">
    <property type="entry name" value="ALCOHOL O-ACETYLTRANSFERASE 1-RELATED"/>
    <property type="match status" value="1"/>
</dbReference>
<evidence type="ECO:0000256" key="1">
    <source>
        <dbReference type="SAM" id="MobiDB-lite"/>
    </source>
</evidence>
<dbReference type="HOGENOM" id="CLU_016660_0_0_1"/>
<name>A0A0C2YCX8_HEBCY</name>
<organism evidence="2 3">
    <name type="scientific">Hebeloma cylindrosporum</name>
    <dbReference type="NCBI Taxonomy" id="76867"/>
    <lineage>
        <taxon>Eukaryota</taxon>
        <taxon>Fungi</taxon>
        <taxon>Dikarya</taxon>
        <taxon>Basidiomycota</taxon>
        <taxon>Agaricomycotina</taxon>
        <taxon>Agaricomycetes</taxon>
        <taxon>Agaricomycetidae</taxon>
        <taxon>Agaricales</taxon>
        <taxon>Agaricineae</taxon>
        <taxon>Hymenogastraceae</taxon>
        <taxon>Hebeloma</taxon>
    </lineage>
</organism>
<sequence>MASLSDAMATTLHINDKGAQGDVHAPLHSIPNSQQISSSTEEIPSKHLHTIVERTLGETEASYFLPSRESGVNDMYLHLGCRAPTHLVERRRVSIVWAIMRVRHPLLASQIEMHNYEDIRFTYAPPLSSNEALEIADRNLEYRVESKDDLIDAYLNGPRTLSNERLSYLVVSSDDESQDEERNYDFLICATHFLGDGMALHSFANDFFGLLGSTLDDKSLEEKLSDEWSERCLPSRDATVTLPSAMEDRLPTPPAGRFNRAAASVDFNLSQKRLIGGHSFPRQSRGVRRTIVPTISLERDTTKKILSNCKARGVSISAALFAICNIAWARTDSKNWELPMMMYSALNMRPDLLADKRLNDSYWFLAIGYFNVVLPTFLPTSGDVVTSFWHRARSAKRQSAKAAKNPFAISRCREMAKERGARARIWAKEDDDKLAGIIRKAPAPAPPVAASNDTPPKPKAPSNALMGLSLLGNLDGMYKHSTFPDIKLHTLTTGSRQRSGGMLLFGYTFVQKLWVSFGYDENGFEEETVKRFWKNVIDAIHEFLT</sequence>
<dbReference type="STRING" id="686832.A0A0C2YCX8"/>
<dbReference type="OrthoDB" id="3355480at2759"/>
<reference evidence="3" key="2">
    <citation type="submission" date="2015-01" db="EMBL/GenBank/DDBJ databases">
        <title>Evolutionary Origins and Diversification of the Mycorrhizal Mutualists.</title>
        <authorList>
            <consortium name="DOE Joint Genome Institute"/>
            <consortium name="Mycorrhizal Genomics Consortium"/>
            <person name="Kohler A."/>
            <person name="Kuo A."/>
            <person name="Nagy L.G."/>
            <person name="Floudas D."/>
            <person name="Copeland A."/>
            <person name="Barry K.W."/>
            <person name="Cichocki N."/>
            <person name="Veneault-Fourrey C."/>
            <person name="LaButti K."/>
            <person name="Lindquist E.A."/>
            <person name="Lipzen A."/>
            <person name="Lundell T."/>
            <person name="Morin E."/>
            <person name="Murat C."/>
            <person name="Riley R."/>
            <person name="Ohm R."/>
            <person name="Sun H."/>
            <person name="Tunlid A."/>
            <person name="Henrissat B."/>
            <person name="Grigoriev I.V."/>
            <person name="Hibbett D.S."/>
            <person name="Martin F."/>
        </authorList>
    </citation>
    <scope>NUCLEOTIDE SEQUENCE [LARGE SCALE GENOMIC DNA]</scope>
    <source>
        <strain evidence="3">h7</strain>
    </source>
</reference>
<accession>A0A0C2YCX8</accession>
<evidence type="ECO:0008006" key="4">
    <source>
        <dbReference type="Google" id="ProtNLM"/>
    </source>
</evidence>